<dbReference type="Pfam" id="PF03732">
    <property type="entry name" value="Retrotrans_gag"/>
    <property type="match status" value="1"/>
</dbReference>
<gene>
    <name evidence="2" type="ORF">CK203_051175</name>
</gene>
<name>A0A438HED2_VITVI</name>
<dbReference type="EMBL" id="QGNW01000235">
    <property type="protein sequence ID" value="RVW82807.1"/>
    <property type="molecule type" value="Genomic_DNA"/>
</dbReference>
<dbReference type="AlphaFoldDB" id="A0A438HED2"/>
<accession>A0A438HED2</accession>
<sequence length="188" mass="21459">MASIQEAIASLDWRIDGQWAQQVPPQDGTQYDPTVPPPPPPSLSLRTLDGAITWDDFDGAPVASLLAKFRMPEIARYTSIGCPRIHLKLYSTVIRAHGLDEVHMVMLFPMSLSSATQRWFASLDVSCRGTWDDLAQEFLRQFAFNIVIDVSRRELEALRQRPKESATSFIFRWREKISQVIDRPSERD</sequence>
<evidence type="ECO:0000313" key="3">
    <source>
        <dbReference type="Proteomes" id="UP000288805"/>
    </source>
</evidence>
<dbReference type="PANTHER" id="PTHR33223:SF8">
    <property type="entry name" value="OS04G0172440 PROTEIN"/>
    <property type="match status" value="1"/>
</dbReference>
<feature type="domain" description="Retrotransposon gag" evidence="1">
    <location>
        <begin position="107"/>
        <end position="179"/>
    </location>
</feature>
<protein>
    <recommendedName>
        <fullName evidence="1">Retrotransposon gag domain-containing protein</fullName>
    </recommendedName>
</protein>
<dbReference type="Proteomes" id="UP000288805">
    <property type="component" value="Unassembled WGS sequence"/>
</dbReference>
<dbReference type="PANTHER" id="PTHR33223">
    <property type="entry name" value="CCHC-TYPE DOMAIN-CONTAINING PROTEIN"/>
    <property type="match status" value="1"/>
</dbReference>
<evidence type="ECO:0000259" key="1">
    <source>
        <dbReference type="Pfam" id="PF03732"/>
    </source>
</evidence>
<proteinExistence type="predicted"/>
<reference evidence="2 3" key="1">
    <citation type="journal article" date="2018" name="PLoS Genet.">
        <title>Population sequencing reveals clonal diversity and ancestral inbreeding in the grapevine cultivar Chardonnay.</title>
        <authorList>
            <person name="Roach M.J."/>
            <person name="Johnson D.L."/>
            <person name="Bohlmann J."/>
            <person name="van Vuuren H.J."/>
            <person name="Jones S.J."/>
            <person name="Pretorius I.S."/>
            <person name="Schmidt S.A."/>
            <person name="Borneman A.R."/>
        </authorList>
    </citation>
    <scope>NUCLEOTIDE SEQUENCE [LARGE SCALE GENOMIC DNA]</scope>
    <source>
        <strain evidence="3">cv. Chardonnay</strain>
        <tissue evidence="2">Leaf</tissue>
    </source>
</reference>
<organism evidence="2 3">
    <name type="scientific">Vitis vinifera</name>
    <name type="common">Grape</name>
    <dbReference type="NCBI Taxonomy" id="29760"/>
    <lineage>
        <taxon>Eukaryota</taxon>
        <taxon>Viridiplantae</taxon>
        <taxon>Streptophyta</taxon>
        <taxon>Embryophyta</taxon>
        <taxon>Tracheophyta</taxon>
        <taxon>Spermatophyta</taxon>
        <taxon>Magnoliopsida</taxon>
        <taxon>eudicotyledons</taxon>
        <taxon>Gunneridae</taxon>
        <taxon>Pentapetalae</taxon>
        <taxon>rosids</taxon>
        <taxon>Vitales</taxon>
        <taxon>Vitaceae</taxon>
        <taxon>Viteae</taxon>
        <taxon>Vitis</taxon>
    </lineage>
</organism>
<comment type="caution">
    <text evidence="2">The sequence shown here is derived from an EMBL/GenBank/DDBJ whole genome shotgun (WGS) entry which is preliminary data.</text>
</comment>
<evidence type="ECO:0000313" key="2">
    <source>
        <dbReference type="EMBL" id="RVW82807.1"/>
    </source>
</evidence>
<dbReference type="InterPro" id="IPR005162">
    <property type="entry name" value="Retrotrans_gag_dom"/>
</dbReference>